<dbReference type="InterPro" id="IPR001128">
    <property type="entry name" value="Cyt_P450"/>
</dbReference>
<comment type="cofactor">
    <cofactor evidence="1">
        <name>heme</name>
        <dbReference type="ChEBI" id="CHEBI:30413"/>
    </cofactor>
</comment>
<accession>A0A9Q0FS50</accession>
<comment type="similarity">
    <text evidence="3">Belongs to the cytochrome P450 family.</text>
</comment>
<dbReference type="EMBL" id="JAKUCV010004042">
    <property type="protein sequence ID" value="KAJ4836680.1"/>
    <property type="molecule type" value="Genomic_DNA"/>
</dbReference>
<feature type="transmembrane region" description="Helical" evidence="12">
    <location>
        <begin position="15"/>
        <end position="38"/>
    </location>
</feature>
<proteinExistence type="inferred from homology"/>
<evidence type="ECO:0000256" key="4">
    <source>
        <dbReference type="ARBA" id="ARBA00022617"/>
    </source>
</evidence>
<evidence type="ECO:0000313" key="13">
    <source>
        <dbReference type="EMBL" id="KAJ4836680.1"/>
    </source>
</evidence>
<dbReference type="PROSITE" id="PS00086">
    <property type="entry name" value="CYTOCHROME_P450"/>
    <property type="match status" value="2"/>
</dbReference>
<evidence type="ECO:0000256" key="10">
    <source>
        <dbReference type="ARBA" id="ARBA00023033"/>
    </source>
</evidence>
<keyword evidence="7 12" id="KW-1133">Transmembrane helix</keyword>
<dbReference type="Pfam" id="PF00067">
    <property type="entry name" value="p450"/>
    <property type="match status" value="2"/>
</dbReference>
<dbReference type="InterPro" id="IPR036396">
    <property type="entry name" value="Cyt_P450_sf"/>
</dbReference>
<keyword evidence="8" id="KW-0560">Oxidoreductase</keyword>
<keyword evidence="10" id="KW-0503">Monooxygenase</keyword>
<dbReference type="GO" id="GO:0016705">
    <property type="term" value="F:oxidoreductase activity, acting on paired donors, with incorporation or reduction of molecular oxygen"/>
    <property type="evidence" value="ECO:0007669"/>
    <property type="project" value="InterPro"/>
</dbReference>
<reference evidence="13" key="1">
    <citation type="submission" date="2022-02" db="EMBL/GenBank/DDBJ databases">
        <authorList>
            <person name="Henning P.M."/>
            <person name="McCubbin A.G."/>
            <person name="Shore J.S."/>
        </authorList>
    </citation>
    <scope>NUCLEOTIDE SEQUENCE</scope>
    <source>
        <strain evidence="13">F60SS</strain>
        <tissue evidence="13">Leaves</tissue>
    </source>
</reference>
<keyword evidence="14" id="KW-1185">Reference proteome</keyword>
<dbReference type="InterPro" id="IPR002401">
    <property type="entry name" value="Cyt_P450_E_grp-I"/>
</dbReference>
<dbReference type="OrthoDB" id="2789670at2759"/>
<keyword evidence="6" id="KW-0479">Metal-binding</keyword>
<keyword evidence="11 12" id="KW-0472">Membrane</keyword>
<gene>
    <name evidence="13" type="ORF">Tsubulata_043323</name>
</gene>
<evidence type="ECO:0000256" key="1">
    <source>
        <dbReference type="ARBA" id="ARBA00001971"/>
    </source>
</evidence>
<dbReference type="GO" id="GO:0020037">
    <property type="term" value="F:heme binding"/>
    <property type="evidence" value="ECO:0007669"/>
    <property type="project" value="InterPro"/>
</dbReference>
<dbReference type="GO" id="GO:0004497">
    <property type="term" value="F:monooxygenase activity"/>
    <property type="evidence" value="ECO:0007669"/>
    <property type="project" value="UniProtKB-KW"/>
</dbReference>
<evidence type="ECO:0000256" key="8">
    <source>
        <dbReference type="ARBA" id="ARBA00023002"/>
    </source>
</evidence>
<dbReference type="Proteomes" id="UP001141552">
    <property type="component" value="Unassembled WGS sequence"/>
</dbReference>
<dbReference type="PRINTS" id="PR00385">
    <property type="entry name" value="P450"/>
</dbReference>
<evidence type="ECO:0000256" key="5">
    <source>
        <dbReference type="ARBA" id="ARBA00022692"/>
    </source>
</evidence>
<dbReference type="Gene3D" id="1.10.630.10">
    <property type="entry name" value="Cytochrome P450"/>
    <property type="match status" value="2"/>
</dbReference>
<dbReference type="GO" id="GO:0016020">
    <property type="term" value="C:membrane"/>
    <property type="evidence" value="ECO:0007669"/>
    <property type="project" value="UniProtKB-SubCell"/>
</dbReference>
<dbReference type="PANTHER" id="PTHR47947:SF26">
    <property type="entry name" value="CYTOCHROME P450"/>
    <property type="match status" value="1"/>
</dbReference>
<evidence type="ECO:0008006" key="15">
    <source>
        <dbReference type="Google" id="ProtNLM"/>
    </source>
</evidence>
<protein>
    <recommendedName>
        <fullName evidence="15">Cytochrome P450</fullName>
    </recommendedName>
</protein>
<evidence type="ECO:0000256" key="7">
    <source>
        <dbReference type="ARBA" id="ARBA00022989"/>
    </source>
</evidence>
<feature type="transmembrane region" description="Helical" evidence="12">
    <location>
        <begin position="327"/>
        <end position="348"/>
    </location>
</feature>
<dbReference type="FunFam" id="1.10.630.10:FF:000026">
    <property type="entry name" value="Cytochrome P450 82C4"/>
    <property type="match status" value="2"/>
</dbReference>
<comment type="subcellular location">
    <subcellularLocation>
        <location evidence="2">Membrane</location>
    </subcellularLocation>
</comment>
<keyword evidence="5 12" id="KW-0812">Transmembrane</keyword>
<evidence type="ECO:0000256" key="3">
    <source>
        <dbReference type="ARBA" id="ARBA00010617"/>
    </source>
</evidence>
<dbReference type="AlphaFoldDB" id="A0A9Q0FS50"/>
<name>A0A9Q0FS50_9ROSI</name>
<reference evidence="13" key="2">
    <citation type="journal article" date="2023" name="Plants (Basel)">
        <title>Annotation of the Turnera subulata (Passifloraceae) Draft Genome Reveals the S-Locus Evolved after the Divergence of Turneroideae from Passifloroideae in a Stepwise Manner.</title>
        <authorList>
            <person name="Henning P.M."/>
            <person name="Roalson E.H."/>
            <person name="Mir W."/>
            <person name="McCubbin A.G."/>
            <person name="Shore J.S."/>
        </authorList>
    </citation>
    <scope>NUCLEOTIDE SEQUENCE</scope>
    <source>
        <strain evidence="13">F60SS</strain>
    </source>
</reference>
<dbReference type="PANTHER" id="PTHR47947">
    <property type="entry name" value="CYTOCHROME P450 82C3-RELATED"/>
    <property type="match status" value="1"/>
</dbReference>
<dbReference type="GO" id="GO:0005506">
    <property type="term" value="F:iron ion binding"/>
    <property type="evidence" value="ECO:0007669"/>
    <property type="project" value="InterPro"/>
</dbReference>
<dbReference type="InterPro" id="IPR050651">
    <property type="entry name" value="Plant_Cytochrome_P450_Monoox"/>
</dbReference>
<evidence type="ECO:0000256" key="2">
    <source>
        <dbReference type="ARBA" id="ARBA00004370"/>
    </source>
</evidence>
<dbReference type="InterPro" id="IPR017972">
    <property type="entry name" value="Cyt_P450_CS"/>
</dbReference>
<evidence type="ECO:0000256" key="11">
    <source>
        <dbReference type="ARBA" id="ARBA00023136"/>
    </source>
</evidence>
<organism evidence="13 14">
    <name type="scientific">Turnera subulata</name>
    <dbReference type="NCBI Taxonomy" id="218843"/>
    <lineage>
        <taxon>Eukaryota</taxon>
        <taxon>Viridiplantae</taxon>
        <taxon>Streptophyta</taxon>
        <taxon>Embryophyta</taxon>
        <taxon>Tracheophyta</taxon>
        <taxon>Spermatophyta</taxon>
        <taxon>Magnoliopsida</taxon>
        <taxon>eudicotyledons</taxon>
        <taxon>Gunneridae</taxon>
        <taxon>Pentapetalae</taxon>
        <taxon>rosids</taxon>
        <taxon>fabids</taxon>
        <taxon>Malpighiales</taxon>
        <taxon>Passifloraceae</taxon>
        <taxon>Turnera</taxon>
    </lineage>
</organism>
<evidence type="ECO:0000256" key="9">
    <source>
        <dbReference type="ARBA" id="ARBA00023004"/>
    </source>
</evidence>
<dbReference type="PRINTS" id="PR00463">
    <property type="entry name" value="EP450I"/>
</dbReference>
<evidence type="ECO:0000256" key="12">
    <source>
        <dbReference type="SAM" id="Phobius"/>
    </source>
</evidence>
<keyword evidence="9" id="KW-0408">Iron</keyword>
<sequence>MASLPSLPAIIPPAAISFVSTNAIATTFAFVLFLYFLLRVSSNTPNKKMAPKVRGGLPLIGHIHMLGSKEPTHKVLGDMADKYGPVFTINLGVYPTLVINTWELAKECLTTNDKDFADRPQTLAAEIFTYDGTIFGFARYGNFWRQLRKLVSAEFLSTVRVDAMRGVVDNEIRTSLKELYKLWCNNNKNNDSGKGAMVEMRDWFADMSTNVLLRTIVGKTIGYGPTGDENGWKEGLREFMEFSGKFVLSDVLPFLRFLDLGGHEKAMRKVQKELDAIGEQWLAEHKEKRLIAGDGKRENDLMDILLKLSEEGKLDIDRDSNTLIKGISLGLILAASDTTAVSMIWALASIINNPRVLKKIQLELDTVVGKDRLVQESDFNDLVYFRAAMKEAQRLYPGGPLAVPHLSMENCTVGGYHVPKGTRLLINLFKIHRDPRVWPNPEEFRPERFLTTDKDMDIRGPNFKYIPFGGGRRMCPGIYFAVEEMHMTLATLLQGLEFESPSGGPIDMSEGVGGITYVMANPFEVLIKPRLPSHLVSSNTPNKKMAPKVRGGLPLIGHIHMLGSKEPTHKVLGDMADKYGPAFTINLGIYPTLVINSWELAKECLTTNDKALADRPQTLAAEIFTYDGTIFGFGRYGNFWRQVRKLVSAEFLSTVRVDAMRDVIDNEIRTSLKELYKLWYNNNKSNDSGKGAMVEMRDWFADMSTNILLRTIVGKTIGYGPTGDKNGWKEGLKEFMDFAGKFVLSDVLPFLRFLDLGGHEKAMRKVHKELDAIGEEWLAEHKQKRLNSKGENDLMDILLKLSEEGRLDIDRDSNTLIKGISLGVTLAASDTTAVSLIWALASIINNPRVLKKIQLELDTVVGKERLVQESDFNDLVYLRAAIKEAQRLYPGGPLAVPHLAMEDCTVGGYHVPKGTRLLINLWKIHRDPRVWPNPDEFRPERFLTTDKDMDVRGPNFKYIPFGGGRRMCPGIYFAVQEMQMALATLIQGLEFESPTGEPIDMTEGVGGITILMANPFEVLIKPRLPSHLYA</sequence>
<evidence type="ECO:0000256" key="6">
    <source>
        <dbReference type="ARBA" id="ARBA00022723"/>
    </source>
</evidence>
<comment type="caution">
    <text evidence="13">The sequence shown here is derived from an EMBL/GenBank/DDBJ whole genome shotgun (WGS) entry which is preliminary data.</text>
</comment>
<evidence type="ECO:0000313" key="14">
    <source>
        <dbReference type="Proteomes" id="UP001141552"/>
    </source>
</evidence>
<dbReference type="SUPFAM" id="SSF48264">
    <property type="entry name" value="Cytochrome P450"/>
    <property type="match status" value="2"/>
</dbReference>
<keyword evidence="4" id="KW-0349">Heme</keyword>